<keyword evidence="4 7" id="KW-0812">Transmembrane</keyword>
<keyword evidence="5 7" id="KW-1133">Transmembrane helix</keyword>
<feature type="transmembrane region" description="Helical" evidence="7">
    <location>
        <begin position="73"/>
        <end position="99"/>
    </location>
</feature>
<comment type="caution">
    <text evidence="8">The sequence shown here is derived from an EMBL/GenBank/DDBJ whole genome shotgun (WGS) entry which is preliminary data.</text>
</comment>
<accession>A0A6G0GBQ1</accession>
<comment type="similarity">
    <text evidence="7">Belongs to the binding-protein-dependent transport system permease family.</text>
</comment>
<proteinExistence type="inferred from homology"/>
<protein>
    <submittedName>
        <fullName evidence="8">Carbohydrate ABC transporter permease</fullName>
    </submittedName>
</protein>
<feature type="transmembrane region" description="Helical" evidence="7">
    <location>
        <begin position="145"/>
        <end position="164"/>
    </location>
</feature>
<dbReference type="EMBL" id="WDOP01000004">
    <property type="protein sequence ID" value="KAB7486529.1"/>
    <property type="molecule type" value="Genomic_DNA"/>
</dbReference>
<evidence type="ECO:0000256" key="1">
    <source>
        <dbReference type="ARBA" id="ARBA00004651"/>
    </source>
</evidence>
<dbReference type="Pfam" id="PF00528">
    <property type="entry name" value="BPD_transp_1"/>
    <property type="match status" value="1"/>
</dbReference>
<feature type="transmembrane region" description="Helical" evidence="7">
    <location>
        <begin position="12"/>
        <end position="31"/>
    </location>
</feature>
<reference evidence="8 9" key="1">
    <citation type="journal article" date="2019" name="Nat. Med.">
        <title>A library of human gut bacterial isolates paired with longitudinal multiomics data enables mechanistic microbiome research.</title>
        <authorList>
            <person name="Poyet M."/>
            <person name="Groussin M."/>
            <person name="Gibbons S.M."/>
            <person name="Avila-Pacheco J."/>
            <person name="Jiang X."/>
            <person name="Kearney S.M."/>
            <person name="Perrotta A.R."/>
            <person name="Berdy B."/>
            <person name="Zhao S."/>
            <person name="Lieberman T.D."/>
            <person name="Swanson P.K."/>
            <person name="Smith M."/>
            <person name="Roesemann S."/>
            <person name="Alexander J.E."/>
            <person name="Rich S.A."/>
            <person name="Livny J."/>
            <person name="Vlamakis H."/>
            <person name="Clish C."/>
            <person name="Bullock K."/>
            <person name="Deik A."/>
            <person name="Scott J."/>
            <person name="Pierce K.A."/>
            <person name="Xavier R.J."/>
            <person name="Alm E.J."/>
        </authorList>
    </citation>
    <scope>NUCLEOTIDE SEQUENCE [LARGE SCALE GENOMIC DNA]</scope>
    <source>
        <strain evidence="8 9">BIOML-A13</strain>
    </source>
</reference>
<dbReference type="PANTHER" id="PTHR43744">
    <property type="entry name" value="ABC TRANSPORTER PERMEASE PROTEIN MG189-RELATED-RELATED"/>
    <property type="match status" value="1"/>
</dbReference>
<keyword evidence="6 7" id="KW-0472">Membrane</keyword>
<organism evidence="8 9">
    <name type="scientific">Bifidobacterium bifidum</name>
    <dbReference type="NCBI Taxonomy" id="1681"/>
    <lineage>
        <taxon>Bacteria</taxon>
        <taxon>Bacillati</taxon>
        <taxon>Actinomycetota</taxon>
        <taxon>Actinomycetes</taxon>
        <taxon>Bifidobacteriales</taxon>
        <taxon>Bifidobacteriaceae</taxon>
        <taxon>Bifidobacterium</taxon>
    </lineage>
</organism>
<evidence type="ECO:0000256" key="4">
    <source>
        <dbReference type="ARBA" id="ARBA00022692"/>
    </source>
</evidence>
<evidence type="ECO:0000256" key="2">
    <source>
        <dbReference type="ARBA" id="ARBA00022448"/>
    </source>
</evidence>
<dbReference type="Proteomes" id="UP000451386">
    <property type="component" value="Unassembled WGS sequence"/>
</dbReference>
<evidence type="ECO:0000313" key="8">
    <source>
        <dbReference type="EMBL" id="KAB7486529.1"/>
    </source>
</evidence>
<dbReference type="Gene3D" id="1.10.3720.10">
    <property type="entry name" value="MetI-like"/>
    <property type="match status" value="1"/>
</dbReference>
<dbReference type="PANTHER" id="PTHR43744:SF3">
    <property type="entry name" value="LACTOSE TRANSPORT SYSTEM PERMEASE PROTEIN LACG"/>
    <property type="match status" value="1"/>
</dbReference>
<evidence type="ECO:0000256" key="6">
    <source>
        <dbReference type="ARBA" id="ARBA00023136"/>
    </source>
</evidence>
<evidence type="ECO:0000256" key="7">
    <source>
        <dbReference type="RuleBase" id="RU363032"/>
    </source>
</evidence>
<dbReference type="GO" id="GO:0005886">
    <property type="term" value="C:plasma membrane"/>
    <property type="evidence" value="ECO:0007669"/>
    <property type="project" value="UniProtKB-SubCell"/>
</dbReference>
<dbReference type="AlphaFoldDB" id="A0A6G0GBQ1"/>
<gene>
    <name evidence="8" type="ORF">GBA83_05800</name>
</gene>
<sequence>MMNTRRVTVGVVVQYIVLTLVFILLAGPLVWELSLAIKGPNDNVYSLPPYLFPKDFTLNNFVEVFRRLPLLRYFGNTLIVVAGNVLGNVVGCTLAGYAFGCLRFRWRNIGYMLFVLAIIMPTEGILISTFLLVKSMGLTNSLLGLILPGLIGPLNVLLMTNAFRSVPQELIEAAKVDGANMWQRFFHIAAPQVKGTMTVIGILSFVGSYNDFLWPLVVLSDDRKYTLTLGLNRLQGTFYTDPRLVAAGAIISLVPIVIFFALFQKNLFLGLQEGGLKG</sequence>
<dbReference type="SUPFAM" id="SSF161098">
    <property type="entry name" value="MetI-like"/>
    <property type="match status" value="1"/>
</dbReference>
<comment type="subcellular location">
    <subcellularLocation>
        <location evidence="1 7">Cell membrane</location>
        <topology evidence="1 7">Multi-pass membrane protein</topology>
    </subcellularLocation>
</comment>
<dbReference type="GO" id="GO:0055085">
    <property type="term" value="P:transmembrane transport"/>
    <property type="evidence" value="ECO:0007669"/>
    <property type="project" value="InterPro"/>
</dbReference>
<dbReference type="CDD" id="cd06261">
    <property type="entry name" value="TM_PBP2"/>
    <property type="match status" value="1"/>
</dbReference>
<feature type="transmembrane region" description="Helical" evidence="7">
    <location>
        <begin position="244"/>
        <end position="263"/>
    </location>
</feature>
<feature type="transmembrane region" description="Helical" evidence="7">
    <location>
        <begin position="111"/>
        <end position="133"/>
    </location>
</feature>
<keyword evidence="2 7" id="KW-0813">Transport</keyword>
<feature type="transmembrane region" description="Helical" evidence="7">
    <location>
        <begin position="185"/>
        <end position="206"/>
    </location>
</feature>
<evidence type="ECO:0000256" key="3">
    <source>
        <dbReference type="ARBA" id="ARBA00022475"/>
    </source>
</evidence>
<evidence type="ECO:0000256" key="5">
    <source>
        <dbReference type="ARBA" id="ARBA00022989"/>
    </source>
</evidence>
<dbReference type="PROSITE" id="PS50928">
    <property type="entry name" value="ABC_TM1"/>
    <property type="match status" value="1"/>
</dbReference>
<evidence type="ECO:0000313" key="9">
    <source>
        <dbReference type="Proteomes" id="UP000451386"/>
    </source>
</evidence>
<dbReference type="InterPro" id="IPR000515">
    <property type="entry name" value="MetI-like"/>
</dbReference>
<name>A0A6G0GBQ1_BIFBI</name>
<keyword evidence="3" id="KW-1003">Cell membrane</keyword>
<dbReference type="InterPro" id="IPR035906">
    <property type="entry name" value="MetI-like_sf"/>
</dbReference>